<keyword evidence="8 9" id="KW-0472">Membrane</keyword>
<feature type="domain" description="Polysaccharide chain length determinant N-terminal" evidence="10">
    <location>
        <begin position="1"/>
        <end position="88"/>
    </location>
</feature>
<keyword evidence="5" id="KW-0547">Nucleotide-binding</keyword>
<dbReference type="InterPro" id="IPR005702">
    <property type="entry name" value="Wzc-like_C"/>
</dbReference>
<keyword evidence="7 9" id="KW-1133">Transmembrane helix</keyword>
<evidence type="ECO:0000256" key="6">
    <source>
        <dbReference type="ARBA" id="ARBA00022840"/>
    </source>
</evidence>
<evidence type="ECO:0000256" key="1">
    <source>
        <dbReference type="ARBA" id="ARBA00004651"/>
    </source>
</evidence>
<proteinExistence type="inferred from homology"/>
<gene>
    <name evidence="11" type="ORF">O4220_06135</name>
</gene>
<sequence>MDIKKAFGTLLERWWVVVLTVLIGIGAAIAATTATAPQYTSRAQLFVSTTGGTSSTESFQGDQFSQQRASSYAQILTSEILGQRVADALDLNLSGAQVAAKVTAAVVPKTVLLDIAVVDSSADRAADIANSLSQEFISYIVPLETPTGQEQPRASITVVNPAEAETTPTSPVLATNLLYGVAGGFLIGVLIAIALAAADSRVKKRSTVEALTNLPVLGPVQPLVRTPESRRTQLTGWTTRDAEAYRKIRVHLQSLPDQPKVILITSSSKKERTSGFALDLAVAFAESDHRTLLVETDSARPAVATQLGSTPAVTLADALGGQTSSEATAAVPTATPNQYLDVIPVGANDKLWPLLSSYSMRSLIYDLRASYSYIVIDTPPIAGNGTAAVLAGVSDGALLVVDTKAAKKKDVSAAVRELADADARPIAAVLTNPAKKR</sequence>
<dbReference type="SUPFAM" id="SSF52540">
    <property type="entry name" value="P-loop containing nucleoside triphosphate hydrolases"/>
    <property type="match status" value="1"/>
</dbReference>
<keyword evidence="6" id="KW-0067">ATP-binding</keyword>
<keyword evidence="4 9" id="KW-0812">Transmembrane</keyword>
<comment type="caution">
    <text evidence="11">The sequence shown here is derived from an EMBL/GenBank/DDBJ whole genome shotgun (WGS) entry which is preliminary data.</text>
</comment>
<dbReference type="InterPro" id="IPR050445">
    <property type="entry name" value="Bact_polysacc_biosynth/exp"/>
</dbReference>
<comment type="similarity">
    <text evidence="2">Belongs to the CpsC/CapA family.</text>
</comment>
<keyword evidence="12" id="KW-1185">Reference proteome</keyword>
<organism evidence="11 12">
    <name type="scientific">Rhodococcus ruber</name>
    <dbReference type="NCBI Taxonomy" id="1830"/>
    <lineage>
        <taxon>Bacteria</taxon>
        <taxon>Bacillati</taxon>
        <taxon>Actinomycetota</taxon>
        <taxon>Actinomycetes</taxon>
        <taxon>Mycobacteriales</taxon>
        <taxon>Nocardiaceae</taxon>
        <taxon>Rhodococcus</taxon>
    </lineage>
</organism>
<evidence type="ECO:0000256" key="8">
    <source>
        <dbReference type="ARBA" id="ARBA00023136"/>
    </source>
</evidence>
<comment type="subcellular location">
    <subcellularLocation>
        <location evidence="1">Cell membrane</location>
        <topology evidence="1">Multi-pass membrane protein</topology>
    </subcellularLocation>
</comment>
<dbReference type="Gene3D" id="3.40.50.300">
    <property type="entry name" value="P-loop containing nucleotide triphosphate hydrolases"/>
    <property type="match status" value="1"/>
</dbReference>
<feature type="transmembrane region" description="Helical" evidence="9">
    <location>
        <begin position="177"/>
        <end position="198"/>
    </location>
</feature>
<evidence type="ECO:0000256" key="2">
    <source>
        <dbReference type="ARBA" id="ARBA00006683"/>
    </source>
</evidence>
<dbReference type="EMBL" id="JAPWIJ010000002">
    <property type="protein sequence ID" value="MCZ4518092.1"/>
    <property type="molecule type" value="Genomic_DNA"/>
</dbReference>
<name>A0ABT4MAU2_9NOCA</name>
<evidence type="ECO:0000313" key="11">
    <source>
        <dbReference type="EMBL" id="MCZ4518092.1"/>
    </source>
</evidence>
<dbReference type="InterPro" id="IPR027417">
    <property type="entry name" value="P-loop_NTPase"/>
</dbReference>
<dbReference type="PANTHER" id="PTHR32309">
    <property type="entry name" value="TYROSINE-PROTEIN KINASE"/>
    <property type="match status" value="1"/>
</dbReference>
<evidence type="ECO:0000256" key="7">
    <source>
        <dbReference type="ARBA" id="ARBA00022989"/>
    </source>
</evidence>
<evidence type="ECO:0000256" key="4">
    <source>
        <dbReference type="ARBA" id="ARBA00022692"/>
    </source>
</evidence>
<dbReference type="Pfam" id="PF02706">
    <property type="entry name" value="Wzz"/>
    <property type="match status" value="1"/>
</dbReference>
<dbReference type="Proteomes" id="UP001081071">
    <property type="component" value="Unassembled WGS sequence"/>
</dbReference>
<evidence type="ECO:0000256" key="5">
    <source>
        <dbReference type="ARBA" id="ARBA00022741"/>
    </source>
</evidence>
<evidence type="ECO:0000313" key="12">
    <source>
        <dbReference type="Proteomes" id="UP001081071"/>
    </source>
</evidence>
<dbReference type="PANTHER" id="PTHR32309:SF31">
    <property type="entry name" value="CAPSULAR EXOPOLYSACCHARIDE FAMILY"/>
    <property type="match status" value="1"/>
</dbReference>
<protein>
    <submittedName>
        <fullName evidence="11">Wzz/FepE/Etk N-terminal domain-containing protein</fullName>
    </submittedName>
</protein>
<reference evidence="11" key="1">
    <citation type="submission" date="2022-12" db="EMBL/GenBank/DDBJ databases">
        <authorList>
            <person name="Krivoruchko A.V."/>
            <person name="Elkin A."/>
        </authorList>
    </citation>
    <scope>NUCLEOTIDE SEQUENCE</scope>
    <source>
        <strain evidence="11">IEGM 1391</strain>
    </source>
</reference>
<evidence type="ECO:0000256" key="9">
    <source>
        <dbReference type="SAM" id="Phobius"/>
    </source>
</evidence>
<evidence type="ECO:0000259" key="10">
    <source>
        <dbReference type="Pfam" id="PF02706"/>
    </source>
</evidence>
<dbReference type="InterPro" id="IPR003856">
    <property type="entry name" value="LPS_length_determ_N"/>
</dbReference>
<evidence type="ECO:0000256" key="3">
    <source>
        <dbReference type="ARBA" id="ARBA00022475"/>
    </source>
</evidence>
<keyword evidence="3" id="KW-1003">Cell membrane</keyword>
<dbReference type="CDD" id="cd05387">
    <property type="entry name" value="BY-kinase"/>
    <property type="match status" value="1"/>
</dbReference>
<accession>A0ABT4MAU2</accession>
<dbReference type="RefSeq" id="WP_269602785.1">
    <property type="nucleotide sequence ID" value="NZ_JAPWIJ010000002.1"/>
</dbReference>